<dbReference type="EMBL" id="QFGA01000001">
    <property type="protein sequence ID" value="TEB07993.1"/>
    <property type="molecule type" value="Genomic_DNA"/>
</dbReference>
<evidence type="ECO:0000313" key="1">
    <source>
        <dbReference type="EMBL" id="TEB07993.1"/>
    </source>
</evidence>
<sequence length="59" mass="7015">MRKLTVTFVCENRHDVESVTVDLTRRGDLTNDEIWELQTKGCQCKKCGSKNFIYRTRYK</sequence>
<dbReference type="RefSeq" id="WP_134219120.1">
    <property type="nucleotide sequence ID" value="NZ_QFGA01000001.1"/>
</dbReference>
<dbReference type="AlphaFoldDB" id="A0A4Y7RGS7"/>
<gene>
    <name evidence="1" type="ORF">Psch_01548</name>
</gene>
<protein>
    <submittedName>
        <fullName evidence="1">Uncharacterized protein</fullName>
    </submittedName>
</protein>
<proteinExistence type="predicted"/>
<keyword evidence="2" id="KW-1185">Reference proteome</keyword>
<accession>A0A4Y7RGS7</accession>
<name>A0A4Y7RGS7_9FIRM</name>
<organism evidence="1 2">
    <name type="scientific">Pelotomaculum schinkii</name>
    <dbReference type="NCBI Taxonomy" id="78350"/>
    <lineage>
        <taxon>Bacteria</taxon>
        <taxon>Bacillati</taxon>
        <taxon>Bacillota</taxon>
        <taxon>Clostridia</taxon>
        <taxon>Eubacteriales</taxon>
        <taxon>Desulfotomaculaceae</taxon>
        <taxon>Pelotomaculum</taxon>
    </lineage>
</organism>
<comment type="caution">
    <text evidence="1">The sequence shown here is derived from an EMBL/GenBank/DDBJ whole genome shotgun (WGS) entry which is preliminary data.</text>
</comment>
<evidence type="ECO:0000313" key="2">
    <source>
        <dbReference type="Proteomes" id="UP000298324"/>
    </source>
</evidence>
<reference evidence="1 2" key="1">
    <citation type="journal article" date="2018" name="Environ. Microbiol.">
        <title>Novel energy conservation strategies and behaviour of Pelotomaculum schinkii driving syntrophic propionate catabolism.</title>
        <authorList>
            <person name="Hidalgo-Ahumada C.A.P."/>
            <person name="Nobu M.K."/>
            <person name="Narihiro T."/>
            <person name="Tamaki H."/>
            <person name="Liu W.T."/>
            <person name="Kamagata Y."/>
            <person name="Stams A.J.M."/>
            <person name="Imachi H."/>
            <person name="Sousa D.Z."/>
        </authorList>
    </citation>
    <scope>NUCLEOTIDE SEQUENCE [LARGE SCALE GENOMIC DNA]</scope>
    <source>
        <strain evidence="1 2">HH</strain>
    </source>
</reference>
<dbReference type="Proteomes" id="UP000298324">
    <property type="component" value="Unassembled WGS sequence"/>
</dbReference>